<reference evidence="1" key="1">
    <citation type="journal article" date="2014" name="Int. J. Syst. Evol. Microbiol.">
        <title>Complete genome sequence of Corynebacterium casei LMG S-19264T (=DSM 44701T), isolated from a smear-ripened cheese.</title>
        <authorList>
            <consortium name="US DOE Joint Genome Institute (JGI-PGF)"/>
            <person name="Walter F."/>
            <person name="Albersmeier A."/>
            <person name="Kalinowski J."/>
            <person name="Ruckert C."/>
        </authorList>
    </citation>
    <scope>NUCLEOTIDE SEQUENCE</scope>
    <source>
        <strain evidence="1">CGMCC 1.12153</strain>
    </source>
</reference>
<comment type="caution">
    <text evidence="1">The sequence shown here is derived from an EMBL/GenBank/DDBJ whole genome shotgun (WGS) entry which is preliminary data.</text>
</comment>
<name>A0A917EUA8_HALAA</name>
<protein>
    <recommendedName>
        <fullName evidence="3">DUF2515 domain-containing protein</fullName>
    </recommendedName>
</protein>
<evidence type="ECO:0000313" key="2">
    <source>
        <dbReference type="Proteomes" id="UP000660110"/>
    </source>
</evidence>
<dbReference type="InterPro" id="IPR019658">
    <property type="entry name" value="DUF2515"/>
</dbReference>
<sequence length="374" mass="44069">MLKRTRQHIKQLKQSIAKSLTDHSHPPLPPDEKRIIENIRKATAANNQNNITRTQAYFNFYQNHPEIHWALLAHLVSRNAGWNMTDLKGEYLPKLLTEQEQVDFFAFLERGNWLIFQDAYPQLLLYEESKKQKRPLFHLLDPLNISNFMKPFWENMWSNERNEELTIALIINEQQYIEERVIHNSLYKDTVLDTIMFKLQDVFDFNHILFPYTTPLQQKTKLVGGTVHHFSSVEDRITLGKGLYDLLFSVQSRLTQTVNWAEAHPHTGSRKDYWPDLFNDVKETAPGQVHELKSSPCSLQVKTARIYSPSLPSVWKDWKHDKAEPGDWCHNKKMLHFIKHPIKQLSGDIEKTYCETIEELEMAAFTKNTFFHKK</sequence>
<dbReference type="Proteomes" id="UP000660110">
    <property type="component" value="Unassembled WGS sequence"/>
</dbReference>
<evidence type="ECO:0000313" key="1">
    <source>
        <dbReference type="EMBL" id="GGF13089.1"/>
    </source>
</evidence>
<dbReference type="EMBL" id="BMEL01000001">
    <property type="protein sequence ID" value="GGF13089.1"/>
    <property type="molecule type" value="Genomic_DNA"/>
</dbReference>
<dbReference type="Pfam" id="PF10720">
    <property type="entry name" value="DUF2515"/>
    <property type="match status" value="1"/>
</dbReference>
<proteinExistence type="predicted"/>
<reference evidence="1" key="2">
    <citation type="submission" date="2020-09" db="EMBL/GenBank/DDBJ databases">
        <authorList>
            <person name="Sun Q."/>
            <person name="Zhou Y."/>
        </authorList>
    </citation>
    <scope>NUCLEOTIDE SEQUENCE</scope>
    <source>
        <strain evidence="1">CGMCC 1.12153</strain>
    </source>
</reference>
<evidence type="ECO:0008006" key="3">
    <source>
        <dbReference type="Google" id="ProtNLM"/>
    </source>
</evidence>
<dbReference type="RefSeq" id="WP_229734835.1">
    <property type="nucleotide sequence ID" value="NZ_BMEL01000001.1"/>
</dbReference>
<keyword evidence="2" id="KW-1185">Reference proteome</keyword>
<gene>
    <name evidence="1" type="ORF">GCM10010954_09750</name>
</gene>
<dbReference type="AlphaFoldDB" id="A0A917EUA8"/>
<organism evidence="1 2">
    <name type="scientific">Halobacillus andaensis</name>
    <dbReference type="NCBI Taxonomy" id="1176239"/>
    <lineage>
        <taxon>Bacteria</taxon>
        <taxon>Bacillati</taxon>
        <taxon>Bacillota</taxon>
        <taxon>Bacilli</taxon>
        <taxon>Bacillales</taxon>
        <taxon>Bacillaceae</taxon>
        <taxon>Halobacillus</taxon>
    </lineage>
</organism>
<accession>A0A917EUA8</accession>